<sequence>MTVLKNGKGNDDYPTDEDSLHAWYQYAAQQPGSVGWLLSILRLRQGQTEEHQREEIEVSRRDFEKLQSIPLPRVDRFQSDARRIATACQVKQVFRFVQMLTLARNLAMAPSESDNRFVYEAAFDAPISENDETLKE</sequence>
<accession>A0A5A5TJZ1</accession>
<evidence type="ECO:0000313" key="1">
    <source>
        <dbReference type="EMBL" id="GCF11396.1"/>
    </source>
</evidence>
<dbReference type="AlphaFoldDB" id="A0A5A5TJZ1"/>
<dbReference type="EMBL" id="BIXY01000109">
    <property type="protein sequence ID" value="GCF11396.1"/>
    <property type="molecule type" value="Genomic_DNA"/>
</dbReference>
<keyword evidence="2" id="KW-1185">Reference proteome</keyword>
<dbReference type="RefSeq" id="WP_149404227.1">
    <property type="nucleotide sequence ID" value="NZ_BIXY01000109.1"/>
</dbReference>
<organism evidence="1 2">
    <name type="scientific">Dictyobacter arantiisoli</name>
    <dbReference type="NCBI Taxonomy" id="2014874"/>
    <lineage>
        <taxon>Bacteria</taxon>
        <taxon>Bacillati</taxon>
        <taxon>Chloroflexota</taxon>
        <taxon>Ktedonobacteria</taxon>
        <taxon>Ktedonobacterales</taxon>
        <taxon>Dictyobacteraceae</taxon>
        <taxon>Dictyobacter</taxon>
    </lineage>
</organism>
<comment type="caution">
    <text evidence="1">The sequence shown here is derived from an EMBL/GenBank/DDBJ whole genome shotgun (WGS) entry which is preliminary data.</text>
</comment>
<proteinExistence type="predicted"/>
<evidence type="ECO:0000313" key="2">
    <source>
        <dbReference type="Proteomes" id="UP000322530"/>
    </source>
</evidence>
<name>A0A5A5TJZ1_9CHLR</name>
<gene>
    <name evidence="1" type="ORF">KDI_49600</name>
</gene>
<protein>
    <submittedName>
        <fullName evidence="1">Uncharacterized protein</fullName>
    </submittedName>
</protein>
<dbReference type="Proteomes" id="UP000322530">
    <property type="component" value="Unassembled WGS sequence"/>
</dbReference>
<reference evidence="1 2" key="1">
    <citation type="submission" date="2019-01" db="EMBL/GenBank/DDBJ databases">
        <title>Draft genome sequence of Dictyobacter sp. Uno17.</title>
        <authorList>
            <person name="Wang C.M."/>
            <person name="Zheng Y."/>
            <person name="Sakai Y."/>
            <person name="Abe K."/>
            <person name="Yokota A."/>
            <person name="Yabe S."/>
        </authorList>
    </citation>
    <scope>NUCLEOTIDE SEQUENCE [LARGE SCALE GENOMIC DNA]</scope>
    <source>
        <strain evidence="1 2">Uno17</strain>
    </source>
</reference>